<comment type="catalytic activity">
    <reaction evidence="10">
        <text>Mg(2+)(in) = Mg(2+)(out)</text>
        <dbReference type="Rhea" id="RHEA:29827"/>
        <dbReference type="ChEBI" id="CHEBI:18420"/>
    </reaction>
</comment>
<evidence type="ECO:0000256" key="3">
    <source>
        <dbReference type="ARBA" id="ARBA00022448"/>
    </source>
</evidence>
<protein>
    <submittedName>
        <fullName evidence="14">Magnesium transporter</fullName>
    </submittedName>
</protein>
<keyword evidence="9 13" id="KW-0472">Membrane</keyword>
<dbReference type="RefSeq" id="WP_179765759.1">
    <property type="nucleotide sequence ID" value="NZ_JACCFO010000001.1"/>
</dbReference>
<proteinExistence type="inferred from homology"/>
<keyword evidence="5 13" id="KW-0812">Transmembrane</keyword>
<comment type="function">
    <text evidence="11">Mediates influx of magnesium ions. Alternates between open and closed states. Activated by low cytoplasmic Mg(2+) levels. Inactive when cytoplasmic Mg(2+) levels are high.</text>
</comment>
<dbReference type="SUPFAM" id="SSF143865">
    <property type="entry name" value="CorA soluble domain-like"/>
    <property type="match status" value="1"/>
</dbReference>
<dbReference type="GO" id="GO:0005886">
    <property type="term" value="C:plasma membrane"/>
    <property type="evidence" value="ECO:0007669"/>
    <property type="project" value="UniProtKB-SubCell"/>
</dbReference>
<dbReference type="GO" id="GO:0015095">
    <property type="term" value="F:magnesium ion transmembrane transporter activity"/>
    <property type="evidence" value="ECO:0007669"/>
    <property type="project" value="TreeGrafter"/>
</dbReference>
<name>A0A853BHI6_9ACTN</name>
<feature type="transmembrane region" description="Helical" evidence="13">
    <location>
        <begin position="365"/>
        <end position="385"/>
    </location>
</feature>
<evidence type="ECO:0000256" key="10">
    <source>
        <dbReference type="ARBA" id="ARBA00034269"/>
    </source>
</evidence>
<comment type="subcellular location">
    <subcellularLocation>
        <location evidence="1">Cell membrane</location>
        <topology evidence="1">Multi-pass membrane protein</topology>
    </subcellularLocation>
</comment>
<evidence type="ECO:0000256" key="9">
    <source>
        <dbReference type="ARBA" id="ARBA00023136"/>
    </source>
</evidence>
<dbReference type="Pfam" id="PF01544">
    <property type="entry name" value="CorA"/>
    <property type="match status" value="1"/>
</dbReference>
<organism evidence="14 15">
    <name type="scientific">Streptomonospora nanhaiensis</name>
    <dbReference type="NCBI Taxonomy" id="1323731"/>
    <lineage>
        <taxon>Bacteria</taxon>
        <taxon>Bacillati</taxon>
        <taxon>Actinomycetota</taxon>
        <taxon>Actinomycetes</taxon>
        <taxon>Streptosporangiales</taxon>
        <taxon>Nocardiopsidaceae</taxon>
        <taxon>Streptomonospora</taxon>
    </lineage>
</organism>
<dbReference type="SUPFAM" id="SSF144083">
    <property type="entry name" value="Magnesium transport protein CorA, transmembrane region"/>
    <property type="match status" value="1"/>
</dbReference>
<dbReference type="EMBL" id="JACCFO010000001">
    <property type="protein sequence ID" value="NYI94027.1"/>
    <property type="molecule type" value="Genomic_DNA"/>
</dbReference>
<evidence type="ECO:0000256" key="1">
    <source>
        <dbReference type="ARBA" id="ARBA00004651"/>
    </source>
</evidence>
<evidence type="ECO:0000256" key="12">
    <source>
        <dbReference type="SAM" id="MobiDB-lite"/>
    </source>
</evidence>
<dbReference type="PANTHER" id="PTHR46494">
    <property type="entry name" value="CORA FAMILY METAL ION TRANSPORTER (EUROFUNG)"/>
    <property type="match status" value="1"/>
</dbReference>
<gene>
    <name evidence="14" type="ORF">HNR12_000304</name>
</gene>
<evidence type="ECO:0000256" key="8">
    <source>
        <dbReference type="ARBA" id="ARBA00023065"/>
    </source>
</evidence>
<dbReference type="FunFam" id="1.20.58.340:FF:000004">
    <property type="entry name" value="Magnesium transport protein CorA"/>
    <property type="match status" value="1"/>
</dbReference>
<evidence type="ECO:0000256" key="7">
    <source>
        <dbReference type="ARBA" id="ARBA00022989"/>
    </source>
</evidence>
<dbReference type="GO" id="GO:0050897">
    <property type="term" value="F:cobalt ion binding"/>
    <property type="evidence" value="ECO:0007669"/>
    <property type="project" value="TreeGrafter"/>
</dbReference>
<dbReference type="InterPro" id="IPR045863">
    <property type="entry name" value="CorA_TM1_TM2"/>
</dbReference>
<feature type="region of interest" description="Disordered" evidence="12">
    <location>
        <begin position="1"/>
        <end position="50"/>
    </location>
</feature>
<dbReference type="InterPro" id="IPR045861">
    <property type="entry name" value="CorA_cytoplasmic_dom"/>
</dbReference>
<feature type="transmembrane region" description="Helical" evidence="13">
    <location>
        <begin position="334"/>
        <end position="353"/>
    </location>
</feature>
<accession>A0A853BHI6</accession>
<keyword evidence="7 13" id="KW-1133">Transmembrane helix</keyword>
<sequence length="391" mass="44009">MAQRNPLAWLPSIRDAQQARRSARPQPPEQSMDPRADHRRPADDTPPVQDSVIDAAVYVDGRRQEGPTDILDIADLHRRTPSHAGALAWIGLLRPSSSQLLAVADEFGLHALAVEDAIVAHQRPKLERYDDTLFVVLKSARYLDAAEEVEFGEIHLFVGKHFVITVRHNDAPDLSVVRKRLEDEPELLARGPEAVLYAVLDAVVDGYAPVVAGLQNDIDEIETQVFAGDPAVSRRIYKLSREVIEFQRAAQPLLPMLRSLGEGFEKYDTDEELRRYLRDVADHATTVAERVSGFRDMLQNILTVNATLVTEAQNDEMRRVTEASYLQGEQVKKISAWAAILFAPSLITGVYGMNFTHMPELEWVLGYPWALVLMVGISVALYVVFKWRKWM</sequence>
<evidence type="ECO:0000256" key="6">
    <source>
        <dbReference type="ARBA" id="ARBA00022842"/>
    </source>
</evidence>
<dbReference type="Gene3D" id="1.20.58.340">
    <property type="entry name" value="Magnesium transport protein CorA, transmembrane region"/>
    <property type="match status" value="2"/>
</dbReference>
<comment type="similarity">
    <text evidence="2">Belongs to the CorA metal ion transporter (MIT) (TC 1.A.35) family.</text>
</comment>
<evidence type="ECO:0000313" key="15">
    <source>
        <dbReference type="Proteomes" id="UP000575985"/>
    </source>
</evidence>
<evidence type="ECO:0000313" key="14">
    <source>
        <dbReference type="EMBL" id="NYI94027.1"/>
    </source>
</evidence>
<keyword evidence="15" id="KW-1185">Reference proteome</keyword>
<keyword evidence="8" id="KW-0406">Ion transport</keyword>
<dbReference type="Gene3D" id="3.30.460.20">
    <property type="entry name" value="CorA soluble domain-like"/>
    <property type="match status" value="1"/>
</dbReference>
<keyword evidence="6" id="KW-0460">Magnesium</keyword>
<evidence type="ECO:0000256" key="11">
    <source>
        <dbReference type="ARBA" id="ARBA00045497"/>
    </source>
</evidence>
<comment type="caution">
    <text evidence="14">The sequence shown here is derived from an EMBL/GenBank/DDBJ whole genome shotgun (WGS) entry which is preliminary data.</text>
</comment>
<reference evidence="14 15" key="1">
    <citation type="submission" date="2020-07" db="EMBL/GenBank/DDBJ databases">
        <title>Sequencing the genomes of 1000 actinobacteria strains.</title>
        <authorList>
            <person name="Klenk H.-P."/>
        </authorList>
    </citation>
    <scope>NUCLEOTIDE SEQUENCE [LARGE SCALE GENOMIC DNA]</scope>
    <source>
        <strain evidence="14 15">DSM 45927</strain>
    </source>
</reference>
<dbReference type="AlphaFoldDB" id="A0A853BHI6"/>
<keyword evidence="3" id="KW-0813">Transport</keyword>
<dbReference type="CDD" id="cd12830">
    <property type="entry name" value="MtCorA-like"/>
    <property type="match status" value="1"/>
</dbReference>
<evidence type="ECO:0000256" key="13">
    <source>
        <dbReference type="SAM" id="Phobius"/>
    </source>
</evidence>
<dbReference type="GO" id="GO:0015087">
    <property type="term" value="F:cobalt ion transmembrane transporter activity"/>
    <property type="evidence" value="ECO:0007669"/>
    <property type="project" value="TreeGrafter"/>
</dbReference>
<evidence type="ECO:0000256" key="5">
    <source>
        <dbReference type="ARBA" id="ARBA00022692"/>
    </source>
</evidence>
<evidence type="ECO:0000256" key="4">
    <source>
        <dbReference type="ARBA" id="ARBA00022475"/>
    </source>
</evidence>
<dbReference type="InterPro" id="IPR002523">
    <property type="entry name" value="MgTranspt_CorA/ZnTranspt_ZntB"/>
</dbReference>
<evidence type="ECO:0000256" key="2">
    <source>
        <dbReference type="ARBA" id="ARBA00009765"/>
    </source>
</evidence>
<dbReference type="Proteomes" id="UP000575985">
    <property type="component" value="Unassembled WGS sequence"/>
</dbReference>
<dbReference type="PANTHER" id="PTHR46494:SF1">
    <property type="entry name" value="CORA FAMILY METAL ION TRANSPORTER (EUROFUNG)"/>
    <property type="match status" value="1"/>
</dbReference>
<keyword evidence="4" id="KW-1003">Cell membrane</keyword>
<dbReference type="GO" id="GO:0000287">
    <property type="term" value="F:magnesium ion binding"/>
    <property type="evidence" value="ECO:0007669"/>
    <property type="project" value="TreeGrafter"/>
</dbReference>
<feature type="compositionally biased region" description="Basic and acidic residues" evidence="12">
    <location>
        <begin position="32"/>
        <end position="43"/>
    </location>
</feature>